<evidence type="ECO:0000259" key="3">
    <source>
        <dbReference type="Pfam" id="PF24604"/>
    </source>
</evidence>
<feature type="domain" description="PelB C-terminal" evidence="3">
    <location>
        <begin position="973"/>
        <end position="1280"/>
    </location>
</feature>
<feature type="transmembrane region" description="Helical" evidence="2">
    <location>
        <begin position="12"/>
        <end position="34"/>
    </location>
</feature>
<evidence type="ECO:0000256" key="1">
    <source>
        <dbReference type="SAM" id="MobiDB-lite"/>
    </source>
</evidence>
<evidence type="ECO:0000313" key="4">
    <source>
        <dbReference type="EMBL" id="RQH07104.1"/>
    </source>
</evidence>
<keyword evidence="2" id="KW-0472">Membrane</keyword>
<dbReference type="Proteomes" id="UP000272778">
    <property type="component" value="Unassembled WGS sequence"/>
</dbReference>
<dbReference type="InterPro" id="IPR057306">
    <property type="entry name" value="B-barrel_PelB_C"/>
</dbReference>
<comment type="caution">
    <text evidence="4">The sequence shown here is derived from an EMBL/GenBank/DDBJ whole genome shotgun (WGS) entry which is preliminary data.</text>
</comment>
<evidence type="ECO:0000256" key="2">
    <source>
        <dbReference type="SAM" id="Phobius"/>
    </source>
</evidence>
<name>A0A3N6MT00_9BURK</name>
<dbReference type="OrthoDB" id="6072349at2"/>
<keyword evidence="5" id="KW-1185">Reference proteome</keyword>
<dbReference type="InterPro" id="IPR011990">
    <property type="entry name" value="TPR-like_helical_dom_sf"/>
</dbReference>
<dbReference type="SUPFAM" id="SSF48452">
    <property type="entry name" value="TPR-like"/>
    <property type="match status" value="2"/>
</dbReference>
<keyword evidence="2" id="KW-0812">Transmembrane</keyword>
<dbReference type="EMBL" id="RQIS01000006">
    <property type="protein sequence ID" value="RQH07104.1"/>
    <property type="molecule type" value="Genomic_DNA"/>
</dbReference>
<keyword evidence="2" id="KW-1133">Transmembrane helix</keyword>
<evidence type="ECO:0000313" key="5">
    <source>
        <dbReference type="Proteomes" id="UP000272778"/>
    </source>
</evidence>
<dbReference type="Pfam" id="PF13429">
    <property type="entry name" value="TPR_15"/>
    <property type="match status" value="1"/>
</dbReference>
<dbReference type="RefSeq" id="WP_124150996.1">
    <property type="nucleotide sequence ID" value="NZ_RQIS01000006.1"/>
</dbReference>
<accession>A0A3N6MT00</accession>
<reference evidence="4 5" key="1">
    <citation type="submission" date="2018-11" db="EMBL/GenBank/DDBJ databases">
        <title>Paraburkholderia sp. DHOA04, isolated from soil.</title>
        <authorList>
            <person name="Gao Z.-H."/>
            <person name="Qiu L.-H."/>
            <person name="Fu J.-C."/>
        </authorList>
    </citation>
    <scope>NUCLEOTIDE SEQUENCE [LARGE SCALE GENOMIC DNA]</scope>
    <source>
        <strain evidence="4 5">DHOA04</strain>
    </source>
</reference>
<sequence>MSTSPADPERQRLFSPTVVAVFGALVTLMLVLAFPREKLEARLLGGNDAGSLTIAYLEAWLRADPDNEEVLAELTNQYLKGSRIADAQRTLERLSRSKAPGAPQMALAIRLSVAERQLYELVPDDPKRPARIAAFDSLLRRAADFKWSNEQLATLAGQARALNDGALAAQFYKQLVAADPANAKAWRVADAEVQLGNGRYQEAADAWFAAQADAPTLGERRALFLAGLRALQSGNLLPQALDAANRHVGDLADDPDTLRYLTRLAMAAGRPDVAEIYVKRLLKMSLRRRRREDNDIEAPRVMLASFWTGQAGSLLRVAASAAPGVAATAPPNTADEDLAYSVFLANGDVANAERVAKRALDKDPQSNLWRKRLAQVAEWNQDPEVALNNWLALAQSTGDEDAWKQVARLAPGLDDDAATLAAMLHQSERSPTDLKLVDQVVAAYERLADPDGGLRFLMSRARGAMREPLLNRYAVLAERKGDDDLALRTWRTLEQDYGPNAAYGRKIALILYTRTQFEAALAAMQEAQRGAAKDDGDFWRFNAQLAMIVQQRDAARAAYRALMDSGNLAAGDYDAMISFFDNSPIDAGRIAELAYRQGGDARMLQQAMYYYQRAYAWGRIAAMLDALTPEQRAAAEKSAAFLLARAEYRRQMGDMPGAASDVRRAVTLEPDNIEAAAAYIWDLNDRGTSAELRRALRKYASEADGNPSLWGAYAAAYQRLGDGRHVLYYLHKQAPTSIKDPLWRLTWADALELNGRTDDAWRVRRNVWIEMARHREALQPTASDEDSSGTDREERASHRVSLAQQFSTGDRSRALLIELLRADRKHITDTASPTEAASELGDLSEFSKLPPAKQQALRHERMLYSSIAREAAISWAQDLGESDMERAWLTRQYLVQSARPVYAEAQLAIEEGDVNTLERLLDSVPDQVPRQNKVDAEALTGRYTYAQSDAFDSLTRLPDDEVMQSQLGEQLMRSAQAVGAALRYVDQGPLRFTEESVTGSLRLTSSQSLQLRYMQRDQWADAFEMPNVPKQDRLFEGIYRHQGQYDEERITLGGRQSFEDFVTARVEGEYTWSSALTLNWALGYNQAATETTQLQVGGTKDIASLGFNYHYNSYWFAGGRYEYARFHGQDRSSLGDGHLVELEGGYKIKFDYPDYTVRVVFAHGQYNANGTPGDALRPLVPPSVPFNAAAFMPQTFTQAGLLFSFGEDLQDPHHYSKGWRPFFSAGPLRDSRTGWSGQVLVGAAGSVFGGDQAVVYGSYEGVSATSATSVKEVGIRYQWFY</sequence>
<proteinExistence type="predicted"/>
<gene>
    <name evidence="4" type="ORF">D1Y85_10585</name>
</gene>
<organism evidence="4 5">
    <name type="scientific">Paraburkholderia dinghuensis</name>
    <dbReference type="NCBI Taxonomy" id="2305225"/>
    <lineage>
        <taxon>Bacteria</taxon>
        <taxon>Pseudomonadati</taxon>
        <taxon>Pseudomonadota</taxon>
        <taxon>Betaproteobacteria</taxon>
        <taxon>Burkholderiales</taxon>
        <taxon>Burkholderiaceae</taxon>
        <taxon>Paraburkholderia</taxon>
    </lineage>
</organism>
<dbReference type="Gene3D" id="1.25.40.10">
    <property type="entry name" value="Tetratricopeptide repeat domain"/>
    <property type="match status" value="3"/>
</dbReference>
<dbReference type="Pfam" id="PF24604">
    <property type="entry name" value="B-barrel_PelB_C"/>
    <property type="match status" value="1"/>
</dbReference>
<protein>
    <recommendedName>
        <fullName evidence="3">PelB C-terminal domain-containing protein</fullName>
    </recommendedName>
</protein>
<feature type="region of interest" description="Disordered" evidence="1">
    <location>
        <begin position="778"/>
        <end position="800"/>
    </location>
</feature>